<keyword evidence="4" id="KW-1185">Reference proteome</keyword>
<name>A0A1B1ANG9_9PROT</name>
<dbReference type="SUPFAM" id="SSF51735">
    <property type="entry name" value="NAD(P)-binding Rossmann-fold domains"/>
    <property type="match status" value="1"/>
</dbReference>
<dbReference type="AlphaFoldDB" id="A0A1B1ANG9"/>
<dbReference type="InterPro" id="IPR051276">
    <property type="entry name" value="Saccharopine_DH-like_oxidrdct"/>
</dbReference>
<feature type="domain" description="Saccharopine dehydrogenase NADP binding" evidence="2">
    <location>
        <begin position="8"/>
        <end position="137"/>
    </location>
</feature>
<dbReference type="InterPro" id="IPR005097">
    <property type="entry name" value="Sacchrp_dh_NADP-bd"/>
</dbReference>
<dbReference type="GO" id="GO:0009247">
    <property type="term" value="P:glycolipid biosynthetic process"/>
    <property type="evidence" value="ECO:0007669"/>
    <property type="project" value="TreeGrafter"/>
</dbReference>
<dbReference type="KEGG" id="cbot:ATE48_14300"/>
<proteinExistence type="inferred from homology"/>
<organism evidence="3 4">
    <name type="scientific">Candidatus Viadribacter manganicus</name>
    <dbReference type="NCBI Taxonomy" id="1759059"/>
    <lineage>
        <taxon>Bacteria</taxon>
        <taxon>Pseudomonadati</taxon>
        <taxon>Pseudomonadota</taxon>
        <taxon>Alphaproteobacteria</taxon>
        <taxon>Hyphomonadales</taxon>
        <taxon>Hyphomonadaceae</taxon>
        <taxon>Candidatus Viadribacter</taxon>
    </lineage>
</organism>
<dbReference type="STRING" id="1759059.ATE48_14300"/>
<dbReference type="OrthoDB" id="4420885at2"/>
<reference evidence="3 4" key="1">
    <citation type="submission" date="2015-11" db="EMBL/GenBank/DDBJ databases">
        <title>Whole-Genome Sequence of Candidatus Oderbacter manganicum from the National Park Lower Oder Valley, Germany.</title>
        <authorList>
            <person name="Braun B."/>
            <person name="Liere K."/>
            <person name="Szewzyk U."/>
        </authorList>
    </citation>
    <scope>NUCLEOTIDE SEQUENCE [LARGE SCALE GENOMIC DNA]</scope>
    <source>
        <strain evidence="3 4">OTSz_A_272</strain>
    </source>
</reference>
<evidence type="ECO:0000313" key="4">
    <source>
        <dbReference type="Proteomes" id="UP000092498"/>
    </source>
</evidence>
<dbReference type="RefSeq" id="WP_066775152.1">
    <property type="nucleotide sequence ID" value="NZ_CP013244.1"/>
</dbReference>
<gene>
    <name evidence="3" type="ORF">ATE48_14300</name>
</gene>
<accession>A0A1B1ANG9</accession>
<evidence type="ECO:0000256" key="1">
    <source>
        <dbReference type="ARBA" id="ARBA00010591"/>
    </source>
</evidence>
<dbReference type="Proteomes" id="UP000092498">
    <property type="component" value="Chromosome"/>
</dbReference>
<dbReference type="Pfam" id="PF03435">
    <property type="entry name" value="Sacchrp_dh_NADP"/>
    <property type="match status" value="1"/>
</dbReference>
<dbReference type="Gene3D" id="3.40.50.720">
    <property type="entry name" value="NAD(P)-binding Rossmann-like Domain"/>
    <property type="match status" value="1"/>
</dbReference>
<dbReference type="FunFam" id="3.40.50.720:FF:000413">
    <property type="entry name" value="Trans-acting enoyl reductase"/>
    <property type="match status" value="1"/>
</dbReference>
<dbReference type="GO" id="GO:0005886">
    <property type="term" value="C:plasma membrane"/>
    <property type="evidence" value="ECO:0007669"/>
    <property type="project" value="TreeGrafter"/>
</dbReference>
<dbReference type="InParanoid" id="A0A1B1ANG9"/>
<evidence type="ECO:0000313" key="3">
    <source>
        <dbReference type="EMBL" id="ANP48091.1"/>
    </source>
</evidence>
<dbReference type="EMBL" id="CP013244">
    <property type="protein sequence ID" value="ANP48091.1"/>
    <property type="molecule type" value="Genomic_DNA"/>
</dbReference>
<sequence length="405" mass="43924">MSAQEFDVVIYGATGFTGKLVAEHLMRVYGAEGELRWAMAGRDEEKLKVVRNDIGASYKLPIIIAGAHDSNALDALAHRTRVVITTVGPYQRYGEGLLAACAKAGADYVDLCGEPNWMADMIAKYDKVAKESGARIVFSCGFDSIPFDCGVWFLQREAQARFGQPLRDVRGRVRKMKGTFSGGTMASMLATFEAMKVDPSLASRMTDPFVLSPERLAPQPNGDTVTEDTDINSWAAPFVMASINTKNVHRSNALAKYPYGKDFTYSEMMMTGGGAKGKQRAKSLQSSSNMQRTLLGFAPTRMLLTQFVLPKPGQGPNLEQRENGMFDVLYVGTTADGRSLRASVCGDKDPGYGSTSKMISEAALTLKDTSRQTTPGGVWTPAAAMGDALIARLQEKAGLTFKLEN</sequence>
<dbReference type="PANTHER" id="PTHR12286:SF5">
    <property type="entry name" value="SACCHAROPINE DEHYDROGENASE-LIKE OXIDOREDUCTASE"/>
    <property type="match status" value="1"/>
</dbReference>
<dbReference type="InterPro" id="IPR036291">
    <property type="entry name" value="NAD(P)-bd_dom_sf"/>
</dbReference>
<dbReference type="PANTHER" id="PTHR12286">
    <property type="entry name" value="SACCHAROPINE DEHYDROGENASE-LIKE OXIDOREDUCTASE"/>
    <property type="match status" value="1"/>
</dbReference>
<comment type="similarity">
    <text evidence="1">Belongs to the saccharopine dehydrogenase family. Enoyl reductase subfamily.</text>
</comment>
<evidence type="ECO:0000259" key="2">
    <source>
        <dbReference type="Pfam" id="PF03435"/>
    </source>
</evidence>
<protein>
    <submittedName>
        <fullName evidence="3">Saccharopine dehydrogenase</fullName>
    </submittedName>
</protein>